<organism evidence="3 4">
    <name type="scientific">Novosphingobium kalidii</name>
    <dbReference type="NCBI Taxonomy" id="3230299"/>
    <lineage>
        <taxon>Bacteria</taxon>
        <taxon>Pseudomonadati</taxon>
        <taxon>Pseudomonadota</taxon>
        <taxon>Alphaproteobacteria</taxon>
        <taxon>Sphingomonadales</taxon>
        <taxon>Sphingomonadaceae</taxon>
        <taxon>Novosphingobium</taxon>
    </lineage>
</organism>
<dbReference type="EC" id="2.4.-.-" evidence="3"/>
<dbReference type="Gene3D" id="3.90.550.60">
    <property type="match status" value="1"/>
</dbReference>
<evidence type="ECO:0000313" key="4">
    <source>
        <dbReference type="Proteomes" id="UP001548713"/>
    </source>
</evidence>
<gene>
    <name evidence="3" type="ORF">ABVV53_15615</name>
</gene>
<keyword evidence="1" id="KW-0175">Coiled coil</keyword>
<dbReference type="SUPFAM" id="SSF53448">
    <property type="entry name" value="Nucleotide-diphospho-sugar transferases"/>
    <property type="match status" value="1"/>
</dbReference>
<feature type="region of interest" description="Disordered" evidence="2">
    <location>
        <begin position="207"/>
        <end position="226"/>
    </location>
</feature>
<comment type="caution">
    <text evidence="3">The sequence shown here is derived from an EMBL/GenBank/DDBJ whole genome shotgun (WGS) entry which is preliminary data.</text>
</comment>
<name>A0ABV2D580_9SPHN</name>
<dbReference type="EMBL" id="JBEWLY010000025">
    <property type="protein sequence ID" value="MET1756870.1"/>
    <property type="molecule type" value="Genomic_DNA"/>
</dbReference>
<accession>A0ABV2D580</accession>
<feature type="coiled-coil region" evidence="1">
    <location>
        <begin position="82"/>
        <end position="110"/>
    </location>
</feature>
<sequence>MVVADFAFFPIQLRPEMGRRRLYMRAPFPTPVEDGLLIARDEPLTVDGVMTSLYDRELLPFVGGQPLTLRVEVQGACRISLIHRQAVEKEAKREAKKEAKKEAQEEAEEEYGSAISARAIRTGNGDDCEGEIQTFDLDFKLMNSEQSFGRWFFKVEPLRSDVKLRSAAWLIRSAEVSQVVPAFVICTFKRERQVTANVKLLTEVLSPVPSPPPTEASSLLQRDPPASADTSDYGIFVVDNAGSLPETAFSSAHVHLIRQRNVGGAGGFGRGIYEAIEAGRFTHIILLDDDADVDSISIVRMMNLLRLNDDPNLFVGGIQFDTYSPCQLADAGTYWTPERFERPISRLAPCDMGSEEGRDGLARSYNANFNGWWLFGGSVEGFRAFGMPLPCFVHLDDVEFGVRVQLNGGRTVTVPGIAVWHEPFYAKVEGWFAYYNIRNELIRLSAQAPLALAHITNSSAAIIEKRSKKRLASTSRQLHRRFRDFVNAYQYGSAMLLAKAVEDFVSGPEVLLDRDAEALHFEVMAAYKEANSNYGTSRTLPPAFIPEPPSRRHKLYRIAQIYSRNGNRSAVPGGGAQANRITMFQNRRDINWKAMRARQAWGYPDPGSSTYHIYKFDRDAYAAVNARFREAIKKFNDRAGEAQSNWSDAYPEMISHDFWRKLVKTF</sequence>
<dbReference type="Pfam" id="PF13641">
    <property type="entry name" value="Glyco_tranf_2_3"/>
    <property type="match status" value="1"/>
</dbReference>
<protein>
    <submittedName>
        <fullName evidence="3">Glycosyltransferase</fullName>
        <ecNumber evidence="3">2.4.-.-</ecNumber>
    </submittedName>
</protein>
<dbReference type="Proteomes" id="UP001548713">
    <property type="component" value="Unassembled WGS sequence"/>
</dbReference>
<keyword evidence="3" id="KW-0328">Glycosyltransferase</keyword>
<evidence type="ECO:0000256" key="1">
    <source>
        <dbReference type="SAM" id="Coils"/>
    </source>
</evidence>
<keyword evidence="4" id="KW-1185">Reference proteome</keyword>
<keyword evidence="3" id="KW-0808">Transferase</keyword>
<proteinExistence type="predicted"/>
<dbReference type="InterPro" id="IPR029044">
    <property type="entry name" value="Nucleotide-diphossugar_trans"/>
</dbReference>
<dbReference type="GO" id="GO:0016757">
    <property type="term" value="F:glycosyltransferase activity"/>
    <property type="evidence" value="ECO:0007669"/>
    <property type="project" value="UniProtKB-KW"/>
</dbReference>
<reference evidence="3 4" key="1">
    <citation type="submission" date="2024-07" db="EMBL/GenBank/DDBJ databases">
        <title>Novosphingobium kalidii RD2P27.</title>
        <authorList>
            <person name="Sun J.-Q."/>
        </authorList>
    </citation>
    <scope>NUCLEOTIDE SEQUENCE [LARGE SCALE GENOMIC DNA]</scope>
    <source>
        <strain evidence="3 4">RD2P27</strain>
    </source>
</reference>
<evidence type="ECO:0000313" key="3">
    <source>
        <dbReference type="EMBL" id="MET1756870.1"/>
    </source>
</evidence>
<dbReference type="RefSeq" id="WP_353985365.1">
    <property type="nucleotide sequence ID" value="NZ_JBEWLY010000025.1"/>
</dbReference>
<evidence type="ECO:0000256" key="2">
    <source>
        <dbReference type="SAM" id="MobiDB-lite"/>
    </source>
</evidence>